<organism evidence="4 5">
    <name type="scientific">Salegentibacter chungangensis</name>
    <dbReference type="NCBI Taxonomy" id="1335724"/>
    <lineage>
        <taxon>Bacteria</taxon>
        <taxon>Pseudomonadati</taxon>
        <taxon>Bacteroidota</taxon>
        <taxon>Flavobacteriia</taxon>
        <taxon>Flavobacteriales</taxon>
        <taxon>Flavobacteriaceae</taxon>
        <taxon>Salegentibacter</taxon>
    </lineage>
</organism>
<gene>
    <name evidence="4" type="primary">gldG</name>
    <name evidence="4" type="ORF">ACFQ3Q_10780</name>
</gene>
<proteinExistence type="predicted"/>
<sequence length="556" mass="63155">MKKAATYKSFAILLIILAAVNILAANYFERFDLTQDNRYTLSPAAKEIITDAKRPVIIDVFLEGDFPPEFRRLKNETRQLLEEFTAYNSNIRFNFINPLEEGDDANAVAEEFYRMGMTPARLNVKENGKTSEAIIFPWALANYGDQTVKIPLLKNKLGATDEERVTNSVQQLEYAFADGLSKLIYPRKKKIAVMRGNGELADAHIADFVKTIQQYYFMAPFTLDSVDASPQRTLDELKEYDLIIEAKPTQPYTEKEKLVLDQYLMSGGKALWLAESVAMEKDSLLNPAGTGFALPRDLNLTDFFFSYGIRINPVLINDIYSAPIILASGSGNNTRFNPYPWFYSPLTSSPNTHPIINNIEAVKFDYANQIDTLNNDIKKTVLLSSSPKTKVEGTPKQISLEMVSQQPNIASYTDGEQPLAVLLEGRFTSLYKNRIKPFEVDNFIKKGKETKMLVISDGDVIKNEVQKGKPLELGFERYTGNTYGNKEFLLNAVNYMLDDNGLIDIRSKEISIPFLDTQKTQAERTKWQVINLGLPLLLLLVFAFLFRAYRRRKYIK</sequence>
<evidence type="ECO:0000313" key="5">
    <source>
        <dbReference type="Proteomes" id="UP001597131"/>
    </source>
</evidence>
<dbReference type="RefSeq" id="WP_380745670.1">
    <property type="nucleotide sequence ID" value="NZ_JBHTLI010000002.1"/>
</dbReference>
<comment type="caution">
    <text evidence="4">The sequence shown here is derived from an EMBL/GenBank/DDBJ whole genome shotgun (WGS) entry which is preliminary data.</text>
</comment>
<feature type="domain" description="DUF7088" evidence="3">
    <location>
        <begin position="35"/>
        <end position="141"/>
    </location>
</feature>
<protein>
    <submittedName>
        <fullName evidence="4">Gliding motility-associated ABC transporter substrate-binding protein GldG</fullName>
    </submittedName>
</protein>
<evidence type="ECO:0000313" key="4">
    <source>
        <dbReference type="EMBL" id="MFD1096234.1"/>
    </source>
</evidence>
<feature type="transmembrane region" description="Helical" evidence="1">
    <location>
        <begin position="527"/>
        <end position="546"/>
    </location>
</feature>
<evidence type="ECO:0000259" key="3">
    <source>
        <dbReference type="Pfam" id="PF23357"/>
    </source>
</evidence>
<feature type="domain" description="ABC-type uncharacterised transport system" evidence="2">
    <location>
        <begin position="188"/>
        <end position="492"/>
    </location>
</feature>
<dbReference type="EMBL" id="JBHTLI010000002">
    <property type="protein sequence ID" value="MFD1096234.1"/>
    <property type="molecule type" value="Genomic_DNA"/>
</dbReference>
<dbReference type="InterPro" id="IPR019196">
    <property type="entry name" value="ABC_transp_unknown"/>
</dbReference>
<accession>A0ABW3NVT5</accession>
<dbReference type="InterPro" id="IPR055396">
    <property type="entry name" value="DUF7088"/>
</dbReference>
<keyword evidence="1" id="KW-1133">Transmembrane helix</keyword>
<evidence type="ECO:0000259" key="2">
    <source>
        <dbReference type="Pfam" id="PF09822"/>
    </source>
</evidence>
<evidence type="ECO:0000256" key="1">
    <source>
        <dbReference type="SAM" id="Phobius"/>
    </source>
</evidence>
<dbReference type="InterPro" id="IPR019863">
    <property type="entry name" value="Motility-assoc_ABC-rel_GldG"/>
</dbReference>
<dbReference type="Pfam" id="PF09822">
    <property type="entry name" value="ABC_transp_aux"/>
    <property type="match status" value="1"/>
</dbReference>
<name>A0ABW3NVT5_9FLAO</name>
<keyword evidence="1" id="KW-0472">Membrane</keyword>
<keyword evidence="1" id="KW-0812">Transmembrane</keyword>
<dbReference type="NCBIfam" id="TIGR03521">
    <property type="entry name" value="GldG"/>
    <property type="match status" value="1"/>
</dbReference>
<dbReference type="Pfam" id="PF23357">
    <property type="entry name" value="DUF7088"/>
    <property type="match status" value="1"/>
</dbReference>
<dbReference type="Proteomes" id="UP001597131">
    <property type="component" value="Unassembled WGS sequence"/>
</dbReference>
<reference evidence="5" key="1">
    <citation type="journal article" date="2019" name="Int. J. Syst. Evol. Microbiol.">
        <title>The Global Catalogue of Microorganisms (GCM) 10K type strain sequencing project: providing services to taxonomists for standard genome sequencing and annotation.</title>
        <authorList>
            <consortium name="The Broad Institute Genomics Platform"/>
            <consortium name="The Broad Institute Genome Sequencing Center for Infectious Disease"/>
            <person name="Wu L."/>
            <person name="Ma J."/>
        </authorList>
    </citation>
    <scope>NUCLEOTIDE SEQUENCE [LARGE SCALE GENOMIC DNA]</scope>
    <source>
        <strain evidence="5">CCUG 64793</strain>
    </source>
</reference>
<keyword evidence="5" id="KW-1185">Reference proteome</keyword>